<feature type="domain" description="Nitroreductase" evidence="3">
    <location>
        <begin position="9"/>
        <end position="183"/>
    </location>
</feature>
<accession>T2G9E1</accession>
<dbReference type="OrthoDB" id="9802510at2"/>
<dbReference type="InterPro" id="IPR000415">
    <property type="entry name" value="Nitroreductase-like"/>
</dbReference>
<dbReference type="InterPro" id="IPR029479">
    <property type="entry name" value="Nitroreductase"/>
</dbReference>
<reference evidence="4 5" key="1">
    <citation type="journal article" date="2013" name="J. Bacteriol.">
        <title>Roles of HynAB and Ech, the only two hydrogenases found in the model sulfate reducer Desulfovibrio gigas.</title>
        <authorList>
            <person name="Morais-Silva F.O."/>
            <person name="Santos C.I."/>
            <person name="Rodrigues R."/>
            <person name="Pereira I.A."/>
            <person name="Rodrigues-Pousada C."/>
        </authorList>
    </citation>
    <scope>NUCLEOTIDE SEQUENCE [LARGE SCALE GENOMIC DNA]</scope>
    <source>
        <strain evidence="5">ATCC 19364 / DSM 1382 / NCIMB 9332 / VKM B-1759</strain>
    </source>
</reference>
<evidence type="ECO:0000256" key="2">
    <source>
        <dbReference type="ARBA" id="ARBA00023002"/>
    </source>
</evidence>
<organism evidence="4 5">
    <name type="scientific">Megalodesulfovibrio gigas (strain ATCC 19364 / DSM 1382 / NCIMB 9332 / VKM B-1759)</name>
    <name type="common">Desulfovibrio gigas</name>
    <dbReference type="NCBI Taxonomy" id="1121448"/>
    <lineage>
        <taxon>Bacteria</taxon>
        <taxon>Pseudomonadati</taxon>
        <taxon>Thermodesulfobacteriota</taxon>
        <taxon>Desulfovibrionia</taxon>
        <taxon>Desulfovibrionales</taxon>
        <taxon>Desulfovibrionaceae</taxon>
        <taxon>Megalodesulfovibrio</taxon>
    </lineage>
</organism>
<dbReference type="STRING" id="1121448.DGI_0903"/>
<dbReference type="EMBL" id="CP006585">
    <property type="protein sequence ID" value="AGW12794.1"/>
    <property type="molecule type" value="Genomic_DNA"/>
</dbReference>
<dbReference type="GO" id="GO:0016491">
    <property type="term" value="F:oxidoreductase activity"/>
    <property type="evidence" value="ECO:0007669"/>
    <property type="project" value="UniProtKB-KW"/>
</dbReference>
<dbReference type="eggNOG" id="COG0778">
    <property type="taxonomic scope" value="Bacteria"/>
</dbReference>
<evidence type="ECO:0000259" key="3">
    <source>
        <dbReference type="Pfam" id="PF00881"/>
    </source>
</evidence>
<dbReference type="Gene3D" id="3.40.109.10">
    <property type="entry name" value="NADH Oxidase"/>
    <property type="match status" value="1"/>
</dbReference>
<keyword evidence="2" id="KW-0560">Oxidoreductase</keyword>
<evidence type="ECO:0000256" key="1">
    <source>
        <dbReference type="ARBA" id="ARBA00007118"/>
    </source>
</evidence>
<protein>
    <submittedName>
        <fullName evidence="4">Putative nitroreductase</fullName>
    </submittedName>
</protein>
<dbReference type="Proteomes" id="UP000016587">
    <property type="component" value="Chromosome"/>
</dbReference>
<reference evidence="5" key="2">
    <citation type="submission" date="2013-07" db="EMBL/GenBank/DDBJ databases">
        <authorList>
            <person name="Morais-Silva F.O."/>
            <person name="Rezende A.M."/>
            <person name="Pimentel C."/>
            <person name="Resende D.M."/>
            <person name="Santos C.I."/>
            <person name="Clemente C."/>
            <person name="de Oliveira L.M."/>
            <person name="da Silva S.M."/>
            <person name="Costa D.A."/>
            <person name="Varela-Raposo A."/>
            <person name="Horacio E.C.A."/>
            <person name="Matos M."/>
            <person name="Flores O."/>
            <person name="Ruiz J.C."/>
            <person name="Rodrigues-Pousada C."/>
        </authorList>
    </citation>
    <scope>NUCLEOTIDE SEQUENCE [LARGE SCALE GENOMIC DNA]</scope>
    <source>
        <strain evidence="5">ATCC 19364 / DSM 1382 / NCIMB 9332 / VKM B-1759</strain>
    </source>
</reference>
<dbReference type="Pfam" id="PF00881">
    <property type="entry name" value="Nitroreductase"/>
    <property type="match status" value="1"/>
</dbReference>
<proteinExistence type="inferred from homology"/>
<dbReference type="HOGENOM" id="CLU_070764_7_1_7"/>
<dbReference type="AlphaFoldDB" id="T2G9E1"/>
<comment type="similarity">
    <text evidence="1">Belongs to the nitroreductase family.</text>
</comment>
<gene>
    <name evidence="4" type="ORF">DGI_0903</name>
</gene>
<evidence type="ECO:0000313" key="5">
    <source>
        <dbReference type="Proteomes" id="UP000016587"/>
    </source>
</evidence>
<dbReference type="KEGG" id="dgg:DGI_0903"/>
<dbReference type="PATRIC" id="fig|1121448.10.peg.903"/>
<dbReference type="SUPFAM" id="SSF55469">
    <property type="entry name" value="FMN-dependent nitroreductase-like"/>
    <property type="match status" value="1"/>
</dbReference>
<dbReference type="PANTHER" id="PTHR43673:SF10">
    <property type="entry name" value="NADH DEHYDROGENASE_NAD(P)H NITROREDUCTASE XCC3605-RELATED"/>
    <property type="match status" value="1"/>
</dbReference>
<dbReference type="PANTHER" id="PTHR43673">
    <property type="entry name" value="NAD(P)H NITROREDUCTASE YDGI-RELATED"/>
    <property type="match status" value="1"/>
</dbReference>
<sequence>MHMTVQEAIARRRSIRSFTGAPLTQAQLNTLLDAARLAPSSLNSQPWRFKVLTGAEDKAWLAGSVSRQQGLFTSAGAVLLCCADISGYLKESAASVQAYVDSGFTGPVMEGIKDYLTVEQASARERLRAAGAMNVALAVSQMMLQAVELGLGTCWVGMFGEDAIKARFGLGEELAVIALLAVGVPAGEHPGPATRKPLDAILLP</sequence>
<name>T2G9E1_MEGG1</name>
<keyword evidence="5" id="KW-1185">Reference proteome</keyword>
<evidence type="ECO:0000313" key="4">
    <source>
        <dbReference type="EMBL" id="AGW12794.1"/>
    </source>
</evidence>